<keyword evidence="3" id="KW-0347">Helicase</keyword>
<keyword evidence="4" id="KW-0067">ATP-binding</keyword>
<dbReference type="InterPro" id="IPR027417">
    <property type="entry name" value="P-loop_NTPase"/>
</dbReference>
<dbReference type="GO" id="GO:0004386">
    <property type="term" value="F:helicase activity"/>
    <property type="evidence" value="ECO:0007669"/>
    <property type="project" value="UniProtKB-KW"/>
</dbReference>
<dbReference type="PROSITE" id="PS51194">
    <property type="entry name" value="HELICASE_CTER"/>
    <property type="match status" value="1"/>
</dbReference>
<evidence type="ECO:0000256" key="1">
    <source>
        <dbReference type="ARBA" id="ARBA00022741"/>
    </source>
</evidence>
<organism evidence="7 8">
    <name type="scientific">Neomoorella thermoacetica</name>
    <name type="common">Clostridium thermoaceticum</name>
    <dbReference type="NCBI Taxonomy" id="1525"/>
    <lineage>
        <taxon>Bacteria</taxon>
        <taxon>Bacillati</taxon>
        <taxon>Bacillota</taxon>
        <taxon>Clostridia</taxon>
        <taxon>Neomoorellales</taxon>
        <taxon>Neomoorellaceae</taxon>
        <taxon>Neomoorella</taxon>
    </lineage>
</organism>
<reference evidence="7 8" key="1">
    <citation type="submission" date="2016-08" db="EMBL/GenBank/DDBJ databases">
        <title>Genome-based comparison of Moorella thermoacetic strains.</title>
        <authorList>
            <person name="Poehlein A."/>
            <person name="Bengelsdorf F.R."/>
            <person name="Esser C."/>
            <person name="Duerre P."/>
            <person name="Daniel R."/>
        </authorList>
    </citation>
    <scope>NUCLEOTIDE SEQUENCE [LARGE SCALE GENOMIC DNA]</scope>
    <source>
        <strain evidence="7 8">DSM 11768</strain>
    </source>
</reference>
<keyword evidence="1" id="KW-0547">Nucleotide-binding</keyword>
<dbReference type="AlphaFoldDB" id="A0A1J5JLA2"/>
<evidence type="ECO:0000313" key="8">
    <source>
        <dbReference type="Proteomes" id="UP000182743"/>
    </source>
</evidence>
<evidence type="ECO:0000256" key="2">
    <source>
        <dbReference type="ARBA" id="ARBA00022801"/>
    </source>
</evidence>
<dbReference type="PANTHER" id="PTHR10799">
    <property type="entry name" value="SNF2/RAD54 HELICASE FAMILY"/>
    <property type="match status" value="1"/>
</dbReference>
<dbReference type="PROSITE" id="PS51192">
    <property type="entry name" value="HELICASE_ATP_BIND_1"/>
    <property type="match status" value="1"/>
</dbReference>
<evidence type="ECO:0000259" key="6">
    <source>
        <dbReference type="PROSITE" id="PS51194"/>
    </source>
</evidence>
<feature type="domain" description="Helicase C-terminal" evidence="6">
    <location>
        <begin position="469"/>
        <end position="620"/>
    </location>
</feature>
<dbReference type="Gene3D" id="3.40.50.300">
    <property type="entry name" value="P-loop containing nucleotide triphosphate hydrolases"/>
    <property type="match status" value="1"/>
</dbReference>
<dbReference type="SUPFAM" id="SSF52540">
    <property type="entry name" value="P-loop containing nucleoside triphosphate hydrolases"/>
    <property type="match status" value="2"/>
</dbReference>
<protein>
    <submittedName>
        <fullName evidence="7">RNA polymerase-associated protein RapA</fullName>
        <ecNumber evidence="7">3.6.4.-</ecNumber>
    </submittedName>
</protein>
<dbReference type="EC" id="3.6.4.-" evidence="7"/>
<dbReference type="Pfam" id="PF00271">
    <property type="entry name" value="Helicase_C"/>
    <property type="match status" value="1"/>
</dbReference>
<name>A0A1J5JLA2_NEOTH</name>
<dbReference type="GO" id="GO:0005524">
    <property type="term" value="F:ATP binding"/>
    <property type="evidence" value="ECO:0007669"/>
    <property type="project" value="UniProtKB-KW"/>
</dbReference>
<dbReference type="SMART" id="SM00490">
    <property type="entry name" value="HELICc"/>
    <property type="match status" value="1"/>
</dbReference>
<keyword evidence="2 7" id="KW-0378">Hydrolase</keyword>
<dbReference type="InterPro" id="IPR038718">
    <property type="entry name" value="SNF2-like_sf"/>
</dbReference>
<dbReference type="InterPro" id="IPR000330">
    <property type="entry name" value="SNF2_N"/>
</dbReference>
<dbReference type="InterPro" id="IPR001650">
    <property type="entry name" value="Helicase_C-like"/>
</dbReference>
<evidence type="ECO:0000313" key="7">
    <source>
        <dbReference type="EMBL" id="OIQ09532.1"/>
    </source>
</evidence>
<dbReference type="CDD" id="cd18011">
    <property type="entry name" value="DEXDc_RapA"/>
    <property type="match status" value="1"/>
</dbReference>
<evidence type="ECO:0000259" key="5">
    <source>
        <dbReference type="PROSITE" id="PS51192"/>
    </source>
</evidence>
<sequence length="831" mass="95568">MRQDGLWRPGDWAWSKEYKEPVRIIEAINLWDQAAYRVWVPGRDAVVRLAGNELSPITLSEWYSWERLIYTVSAARIAECLAQPDVLLAPLEGSVTPLPHQIYALSRAISGNRVRFLLADEVGLGKTIEAGLIMRELKLRGLVRRTLVVAPRGLVAQWVQEMETHFRERFHLVMPAEVTILSYLDGDANIWRRFDQVIVPMDAVKPVEARRGWTREQVSRYNRERFENLISAGWDLIIVDEAHRIAGSTDTVARYRLGEGLAEAAPYLLLLTATPHQGKTEAFHRLVALLDKEAFPNIDSVKRERVAPYIIRTEKRKAVDARGNPLFKPRLTQLIPVGWQARHQKQRELYEAVTEYVRHGYNQALKEKRNYTGFLMVLMQRLVASSTRAIRTALERRLEVIEQEAPLQFFNNEEMEPGEDWWDLDGQEQLEQILKKRLLAFANEREEVSRLLSLARQCEALQPDARAEALLEWLYRLQAEENNPELKFLIFTEFIPTQEMLKGFLEHRGFSVVCLNGSMGLEERRKVQQEFADPARVLISTDAGGEGLNLQFCHVVINYDLPWNPMRLEQRIGRVDRIGQKYPVRALNFILQDTVEFRVQEVLQEKLATILTDFGVDKMGDVLDSAEVAAQFENLYREAILNPEEVQASIERLEASLRERMQDITAATQLLGQGEQIDARLAEKITEHPLPYWVERMVVNFLQGEGGTVKRKLVGYDLTWPDGSIMKDVVFSRREAENYHLSYLSLEEPMIRGLVNRLPRVVAGQPIPGIRLKGLSHEISGYWSLWRISLLAGSMRDIRILPLFQHKTVEYSYLPPGGYGICCFRSKLLSV</sequence>
<comment type="caution">
    <text evidence="7">The sequence shown here is derived from an EMBL/GenBank/DDBJ whole genome shotgun (WGS) entry which is preliminary data.</text>
</comment>
<dbReference type="Pfam" id="PF00176">
    <property type="entry name" value="SNF2-rel_dom"/>
    <property type="match status" value="1"/>
</dbReference>
<proteinExistence type="predicted"/>
<dbReference type="InterPro" id="IPR014001">
    <property type="entry name" value="Helicase_ATP-bd"/>
</dbReference>
<dbReference type="Proteomes" id="UP000182743">
    <property type="component" value="Unassembled WGS sequence"/>
</dbReference>
<dbReference type="Gene3D" id="3.40.50.10810">
    <property type="entry name" value="Tandem AAA-ATPase domain"/>
    <property type="match status" value="1"/>
</dbReference>
<accession>A0A1J5JLA2</accession>
<dbReference type="EMBL" id="MIHH01000003">
    <property type="protein sequence ID" value="OIQ09532.1"/>
    <property type="molecule type" value="Genomic_DNA"/>
</dbReference>
<evidence type="ECO:0000256" key="4">
    <source>
        <dbReference type="ARBA" id="ARBA00022840"/>
    </source>
</evidence>
<dbReference type="InterPro" id="IPR057342">
    <property type="entry name" value="DEXDc_RapA"/>
</dbReference>
<feature type="domain" description="Helicase ATP-binding" evidence="5">
    <location>
        <begin position="107"/>
        <end position="293"/>
    </location>
</feature>
<dbReference type="CDD" id="cd18793">
    <property type="entry name" value="SF2_C_SNF"/>
    <property type="match status" value="1"/>
</dbReference>
<dbReference type="InterPro" id="IPR049730">
    <property type="entry name" value="SNF2/RAD54-like_C"/>
</dbReference>
<dbReference type="SMART" id="SM00487">
    <property type="entry name" value="DEXDc"/>
    <property type="match status" value="1"/>
</dbReference>
<gene>
    <name evidence="7" type="primary">rapA</name>
    <name evidence="7" type="ORF">MOOR_09170</name>
</gene>
<evidence type="ECO:0000256" key="3">
    <source>
        <dbReference type="ARBA" id="ARBA00022806"/>
    </source>
</evidence>
<dbReference type="RefSeq" id="WP_218157974.1">
    <property type="nucleotide sequence ID" value="NZ_MIHH01000003.1"/>
</dbReference>
<dbReference type="GO" id="GO:0016787">
    <property type="term" value="F:hydrolase activity"/>
    <property type="evidence" value="ECO:0007669"/>
    <property type="project" value="UniProtKB-KW"/>
</dbReference>